<protein>
    <recommendedName>
        <fullName evidence="1">RNase H type-1 domain-containing protein</fullName>
    </recommendedName>
</protein>
<reference evidence="2 3" key="1">
    <citation type="submission" date="2024-01" db="EMBL/GenBank/DDBJ databases">
        <title>The complete chloroplast genome sequence of Lithospermum erythrorhizon: insights into the phylogenetic relationship among Boraginaceae species and the maternal lineages of purple gromwells.</title>
        <authorList>
            <person name="Okada T."/>
            <person name="Watanabe K."/>
        </authorList>
    </citation>
    <scope>NUCLEOTIDE SEQUENCE [LARGE SCALE GENOMIC DNA]</scope>
</reference>
<feature type="domain" description="RNase H type-1" evidence="1">
    <location>
        <begin position="114"/>
        <end position="230"/>
    </location>
</feature>
<dbReference type="Pfam" id="PF13456">
    <property type="entry name" value="RVT_3"/>
    <property type="match status" value="1"/>
</dbReference>
<dbReference type="PANTHER" id="PTHR47723">
    <property type="entry name" value="OS05G0353850 PROTEIN"/>
    <property type="match status" value="1"/>
</dbReference>
<proteinExistence type="predicted"/>
<dbReference type="InterPro" id="IPR044730">
    <property type="entry name" value="RNase_H-like_dom_plant"/>
</dbReference>
<dbReference type="EMBL" id="BAABME010000988">
    <property type="protein sequence ID" value="GAA0146819.1"/>
    <property type="molecule type" value="Genomic_DNA"/>
</dbReference>
<dbReference type="SUPFAM" id="SSF53098">
    <property type="entry name" value="Ribonuclease H-like"/>
    <property type="match status" value="1"/>
</dbReference>
<dbReference type="Gene3D" id="3.30.420.10">
    <property type="entry name" value="Ribonuclease H-like superfamily/Ribonuclease H"/>
    <property type="match status" value="1"/>
</dbReference>
<gene>
    <name evidence="2" type="ORF">LIER_06681</name>
</gene>
<dbReference type="InterPro" id="IPR036397">
    <property type="entry name" value="RNaseH_sf"/>
</dbReference>
<dbReference type="AlphaFoldDB" id="A0AAV3P571"/>
<evidence type="ECO:0000259" key="1">
    <source>
        <dbReference type="Pfam" id="PF13456"/>
    </source>
</evidence>
<organism evidence="2 3">
    <name type="scientific">Lithospermum erythrorhizon</name>
    <name type="common">Purple gromwell</name>
    <name type="synonym">Lithospermum officinale var. erythrorhizon</name>
    <dbReference type="NCBI Taxonomy" id="34254"/>
    <lineage>
        <taxon>Eukaryota</taxon>
        <taxon>Viridiplantae</taxon>
        <taxon>Streptophyta</taxon>
        <taxon>Embryophyta</taxon>
        <taxon>Tracheophyta</taxon>
        <taxon>Spermatophyta</taxon>
        <taxon>Magnoliopsida</taxon>
        <taxon>eudicotyledons</taxon>
        <taxon>Gunneridae</taxon>
        <taxon>Pentapetalae</taxon>
        <taxon>asterids</taxon>
        <taxon>lamiids</taxon>
        <taxon>Boraginales</taxon>
        <taxon>Boraginaceae</taxon>
        <taxon>Boraginoideae</taxon>
        <taxon>Lithospermeae</taxon>
        <taxon>Lithospermum</taxon>
    </lineage>
</organism>
<dbReference type="PANTHER" id="PTHR47723:SF19">
    <property type="entry name" value="POLYNUCLEOTIDYL TRANSFERASE, RIBONUCLEASE H-LIKE SUPERFAMILY PROTEIN"/>
    <property type="match status" value="1"/>
</dbReference>
<keyword evidence="3" id="KW-1185">Reference proteome</keyword>
<dbReference type="InterPro" id="IPR002156">
    <property type="entry name" value="RNaseH_domain"/>
</dbReference>
<dbReference type="InterPro" id="IPR012337">
    <property type="entry name" value="RNaseH-like_sf"/>
</dbReference>
<dbReference type="CDD" id="cd06222">
    <property type="entry name" value="RNase_H_like"/>
    <property type="match status" value="1"/>
</dbReference>
<dbReference type="GO" id="GO:0003676">
    <property type="term" value="F:nucleic acid binding"/>
    <property type="evidence" value="ECO:0007669"/>
    <property type="project" value="InterPro"/>
</dbReference>
<dbReference type="Proteomes" id="UP001454036">
    <property type="component" value="Unassembled WGS sequence"/>
</dbReference>
<comment type="caution">
    <text evidence="2">The sequence shown here is derived from an EMBL/GenBank/DDBJ whole genome shotgun (WGS) entry which is preliminary data.</text>
</comment>
<sequence length="239" mass="27271">MGIRPGPIESALHLLQVKQPGHIRHVMPIVILWALWEAKNKAKHLHVPYTFHSIYAREMYMLHNNARANMWHSKFWSGEHNFASSMQVQIFEKGPQPPKLLSWDRPVQGAIKLNVDAALKGGLAGFGGILRDHHGNLLLAMDRKEKKDSVIEAETNSLLYCLQVCISRGFKQILIEVDSSLLVHMIKGRIANWKMFNKIIHIAALLEPSGSTIAHVHREKNQVAYWMAKHSLKNNEEYV</sequence>
<dbReference type="GO" id="GO:0004523">
    <property type="term" value="F:RNA-DNA hybrid ribonuclease activity"/>
    <property type="evidence" value="ECO:0007669"/>
    <property type="project" value="InterPro"/>
</dbReference>
<evidence type="ECO:0000313" key="2">
    <source>
        <dbReference type="EMBL" id="GAA0146819.1"/>
    </source>
</evidence>
<name>A0AAV3P571_LITER</name>
<evidence type="ECO:0000313" key="3">
    <source>
        <dbReference type="Proteomes" id="UP001454036"/>
    </source>
</evidence>
<accession>A0AAV3P571</accession>
<dbReference type="InterPro" id="IPR053151">
    <property type="entry name" value="RNase_H-like"/>
</dbReference>